<dbReference type="EMBL" id="SJPE01000003">
    <property type="protein sequence ID" value="TBX70311.1"/>
    <property type="molecule type" value="Genomic_DNA"/>
</dbReference>
<reference evidence="2 3" key="1">
    <citation type="submission" date="2019-02" db="EMBL/GenBank/DDBJ databases">
        <title>Flavobacterium sp. RD-2-33 isolated from forest soil.</title>
        <authorList>
            <person name="Chaudhary D.K."/>
        </authorList>
    </citation>
    <scope>NUCLEOTIDE SEQUENCE [LARGE SCALE GENOMIC DNA]</scope>
    <source>
        <strain evidence="2 3">RD-2-33</strain>
    </source>
</reference>
<feature type="transmembrane region" description="Helical" evidence="1">
    <location>
        <begin position="59"/>
        <end position="84"/>
    </location>
</feature>
<comment type="caution">
    <text evidence="2">The sequence shown here is derived from an EMBL/GenBank/DDBJ whole genome shotgun (WGS) entry which is preliminary data.</text>
</comment>
<evidence type="ECO:0000313" key="2">
    <source>
        <dbReference type="EMBL" id="TBX70311.1"/>
    </source>
</evidence>
<feature type="transmembrane region" description="Helical" evidence="1">
    <location>
        <begin position="104"/>
        <end position="122"/>
    </location>
</feature>
<dbReference type="InterPro" id="IPR046052">
    <property type="entry name" value="DUF6010"/>
</dbReference>
<dbReference type="OrthoDB" id="1445073at2"/>
<evidence type="ECO:0000313" key="3">
    <source>
        <dbReference type="Proteomes" id="UP000293300"/>
    </source>
</evidence>
<gene>
    <name evidence="2" type="ORF">EZL74_03810</name>
</gene>
<sequence>MTAIIIGVAMALAQILLFELLKQFDKKSIYSLILCAIGFLYVGFTWTDTSAFLIASVQAIIFLFIGYFGLAKSNLMFIALGYFLHGLWDISYGFWQDTALLPPNYDVFCMSLDFLVGIYLIFKAIKFKGVRKNEEFEI</sequence>
<keyword evidence="3" id="KW-1185">Reference proteome</keyword>
<dbReference type="RefSeq" id="WP_131475272.1">
    <property type="nucleotide sequence ID" value="NZ_SJPE01000003.1"/>
</dbReference>
<keyword evidence="1" id="KW-1133">Transmembrane helix</keyword>
<feature type="transmembrane region" description="Helical" evidence="1">
    <location>
        <begin position="29"/>
        <end position="47"/>
    </location>
</feature>
<dbReference type="Pfam" id="PF19473">
    <property type="entry name" value="DUF6010"/>
    <property type="match status" value="1"/>
</dbReference>
<keyword evidence="1" id="KW-0472">Membrane</keyword>
<evidence type="ECO:0000256" key="1">
    <source>
        <dbReference type="SAM" id="Phobius"/>
    </source>
</evidence>
<name>A0A4V2L5E3_9FLAO</name>
<keyword evidence="1" id="KW-0812">Transmembrane</keyword>
<accession>A0A4V2L5E3</accession>
<protein>
    <submittedName>
        <fullName evidence="2">Uncharacterized protein</fullName>
    </submittedName>
</protein>
<dbReference type="AlphaFoldDB" id="A0A4V2L5E3"/>
<proteinExistence type="predicted"/>
<organism evidence="2 3">
    <name type="scientific">Flavobacterium silvisoli</name>
    <dbReference type="NCBI Taxonomy" id="2529433"/>
    <lineage>
        <taxon>Bacteria</taxon>
        <taxon>Pseudomonadati</taxon>
        <taxon>Bacteroidota</taxon>
        <taxon>Flavobacteriia</taxon>
        <taxon>Flavobacteriales</taxon>
        <taxon>Flavobacteriaceae</taxon>
        <taxon>Flavobacterium</taxon>
    </lineage>
</organism>
<dbReference type="Proteomes" id="UP000293300">
    <property type="component" value="Unassembled WGS sequence"/>
</dbReference>